<evidence type="ECO:0000313" key="2">
    <source>
        <dbReference type="Proteomes" id="UP000037510"/>
    </source>
</evidence>
<dbReference type="Proteomes" id="UP000037510">
    <property type="component" value="Unassembled WGS sequence"/>
</dbReference>
<protein>
    <submittedName>
        <fullName evidence="1">Uncharacterized protein</fullName>
    </submittedName>
</protein>
<name>A0A0L7LQ44_OPEBR</name>
<organism evidence="1 2">
    <name type="scientific">Operophtera brumata</name>
    <name type="common">Winter moth</name>
    <name type="synonym">Phalaena brumata</name>
    <dbReference type="NCBI Taxonomy" id="104452"/>
    <lineage>
        <taxon>Eukaryota</taxon>
        <taxon>Metazoa</taxon>
        <taxon>Ecdysozoa</taxon>
        <taxon>Arthropoda</taxon>
        <taxon>Hexapoda</taxon>
        <taxon>Insecta</taxon>
        <taxon>Pterygota</taxon>
        <taxon>Neoptera</taxon>
        <taxon>Endopterygota</taxon>
        <taxon>Lepidoptera</taxon>
        <taxon>Glossata</taxon>
        <taxon>Ditrysia</taxon>
        <taxon>Geometroidea</taxon>
        <taxon>Geometridae</taxon>
        <taxon>Larentiinae</taxon>
        <taxon>Operophtera</taxon>
    </lineage>
</organism>
<sequence>MSEHHLLSERAVRRPHALPIPYVPTPNSKVQKKVESKFQGKKQTYKALVLYCVAADCGPRLKYAWGDALQGTDCPGPEGIAYPRTLKTCMANGKG</sequence>
<evidence type="ECO:0000313" key="1">
    <source>
        <dbReference type="EMBL" id="KOB77311.1"/>
    </source>
</evidence>
<dbReference type="AlphaFoldDB" id="A0A0L7LQ44"/>
<proteinExistence type="predicted"/>
<gene>
    <name evidence="1" type="ORF">OBRU01_04103</name>
</gene>
<comment type="caution">
    <text evidence="1">The sequence shown here is derived from an EMBL/GenBank/DDBJ whole genome shotgun (WGS) entry which is preliminary data.</text>
</comment>
<reference evidence="1 2" key="1">
    <citation type="journal article" date="2015" name="Genome Biol. Evol.">
        <title>The genome of winter moth (Operophtera brumata) provides a genomic perspective on sexual dimorphism and phenology.</title>
        <authorList>
            <person name="Derks M.F."/>
            <person name="Smit S."/>
            <person name="Salis L."/>
            <person name="Schijlen E."/>
            <person name="Bossers A."/>
            <person name="Mateman C."/>
            <person name="Pijl A.S."/>
            <person name="de Ridder D."/>
            <person name="Groenen M.A."/>
            <person name="Visser M.E."/>
            <person name="Megens H.J."/>
        </authorList>
    </citation>
    <scope>NUCLEOTIDE SEQUENCE [LARGE SCALE GENOMIC DNA]</scope>
    <source>
        <strain evidence="1">WM2013NL</strain>
        <tissue evidence="1">Head and thorax</tissue>
    </source>
</reference>
<dbReference type="EMBL" id="JTDY01000412">
    <property type="protein sequence ID" value="KOB77311.1"/>
    <property type="molecule type" value="Genomic_DNA"/>
</dbReference>
<accession>A0A0L7LQ44</accession>
<keyword evidence="2" id="KW-1185">Reference proteome</keyword>